<dbReference type="Pfam" id="PF10054">
    <property type="entry name" value="DUF2291"/>
    <property type="match status" value="1"/>
</dbReference>
<proteinExistence type="predicted"/>
<dbReference type="AlphaFoldDB" id="A0A1H7BYL3"/>
<sequence length="219" mass="24094">MKSIAKWKNVLLGLTAVLILFSTLRFEKLDEVRARANVGAFDPEAFARDFWEQELINSLDEAVDLGTLMEMLEQNPGAAFDEHSNAVGIGNIRFFFVSGSGTLQQIGENALTLSLEGKENLPSVNLATEYIFGNAVRDGSGKINIQDFDNTMDFNKVSEALNAIVRTEVLPPLKQGAAPDRSIRFTGAIEMNRSQVNLAELEVIPISIDFENNPDETAN</sequence>
<protein>
    <submittedName>
        <fullName evidence="1">Predicted lipoprotein</fullName>
    </submittedName>
</protein>
<dbReference type="OrthoDB" id="1425705at2"/>
<dbReference type="Gene3D" id="1.10.10.1260">
    <property type="entry name" value="Envelope glycoprotein gp160, DUF2291, helical domain"/>
    <property type="match status" value="1"/>
</dbReference>
<evidence type="ECO:0000313" key="2">
    <source>
        <dbReference type="Proteomes" id="UP000199403"/>
    </source>
</evidence>
<dbReference type="InterPro" id="IPR014582">
    <property type="entry name" value="UCP033535_lipo"/>
</dbReference>
<evidence type="ECO:0000313" key="1">
    <source>
        <dbReference type="EMBL" id="SEJ82114.1"/>
    </source>
</evidence>
<organism evidence="1 2">
    <name type="scientific">Cyclobacterium xiamenense</name>
    <dbReference type="NCBI Taxonomy" id="1297121"/>
    <lineage>
        <taxon>Bacteria</taxon>
        <taxon>Pseudomonadati</taxon>
        <taxon>Bacteroidota</taxon>
        <taxon>Cytophagia</taxon>
        <taxon>Cytophagales</taxon>
        <taxon>Cyclobacteriaceae</taxon>
        <taxon>Cyclobacterium</taxon>
    </lineage>
</organism>
<reference evidence="2" key="1">
    <citation type="submission" date="2016-10" db="EMBL/GenBank/DDBJ databases">
        <authorList>
            <person name="Varghese N."/>
            <person name="Submissions S."/>
        </authorList>
    </citation>
    <scope>NUCLEOTIDE SEQUENCE [LARGE SCALE GENOMIC DNA]</scope>
    <source>
        <strain evidence="2">IBRC-M 10761</strain>
    </source>
</reference>
<dbReference type="RefSeq" id="WP_092178918.1">
    <property type="nucleotide sequence ID" value="NZ_FNZH01000019.1"/>
</dbReference>
<dbReference type="EMBL" id="FNZH01000019">
    <property type="protein sequence ID" value="SEJ82114.1"/>
    <property type="molecule type" value="Genomic_DNA"/>
</dbReference>
<dbReference type="Proteomes" id="UP000199403">
    <property type="component" value="Unassembled WGS sequence"/>
</dbReference>
<dbReference type="SUPFAM" id="SSF141318">
    <property type="entry name" value="TM0957-like"/>
    <property type="match status" value="1"/>
</dbReference>
<dbReference type="STRING" id="1416801.SAMN05192553_1196"/>
<accession>A0A1H7BYL3</accession>
<keyword evidence="2" id="KW-1185">Reference proteome</keyword>
<name>A0A1H7BYL3_9BACT</name>
<dbReference type="InterPro" id="IPR036215">
    <property type="entry name" value="TM0957-like_sf"/>
</dbReference>
<dbReference type="Gene3D" id="2.40.50.420">
    <property type="entry name" value="Envelope glycoprotein gp160, DUF2291, alpha/beta domain"/>
    <property type="match status" value="1"/>
</dbReference>
<gene>
    <name evidence="1" type="ORF">SAMN05192553_1196</name>
</gene>
<keyword evidence="1" id="KW-0449">Lipoprotein</keyword>